<gene>
    <name evidence="2" type="ORF">RRG08_006637</name>
    <name evidence="3" type="ORF">RRG08_006644</name>
</gene>
<dbReference type="Proteomes" id="UP001283361">
    <property type="component" value="Unassembled WGS sequence"/>
</dbReference>
<dbReference type="Pfam" id="PF17919">
    <property type="entry name" value="RT_RNaseH_2"/>
    <property type="match status" value="1"/>
</dbReference>
<dbReference type="Gene3D" id="3.10.20.370">
    <property type="match status" value="1"/>
</dbReference>
<dbReference type="InterPro" id="IPR043502">
    <property type="entry name" value="DNA/RNA_pol_sf"/>
</dbReference>
<dbReference type="EMBL" id="JAWDGP010005301">
    <property type="protein sequence ID" value="KAK3758066.1"/>
    <property type="molecule type" value="Genomic_DNA"/>
</dbReference>
<dbReference type="SUPFAM" id="SSF56672">
    <property type="entry name" value="DNA/RNA polymerases"/>
    <property type="match status" value="1"/>
</dbReference>
<feature type="domain" description="Reverse transcriptase/retrotransposon-derived protein RNase H-like" evidence="1">
    <location>
        <begin position="2"/>
        <end position="78"/>
    </location>
</feature>
<evidence type="ECO:0000313" key="2">
    <source>
        <dbReference type="EMBL" id="KAK3758059.1"/>
    </source>
</evidence>
<evidence type="ECO:0000259" key="1">
    <source>
        <dbReference type="Pfam" id="PF17919"/>
    </source>
</evidence>
<dbReference type="InterPro" id="IPR050951">
    <property type="entry name" value="Retrovirus_Pol_polyprotein"/>
</dbReference>
<sequence length="95" mass="10762">MITSAPVLAFYDSNKPLVLQVDSSKDGLGAVLLQEGKPIEFASRALTETEKRWAQIEKEMLAIIFGLDRFDQYTFRQKSWLSVITSHCKQSSKSH</sequence>
<evidence type="ECO:0000313" key="3">
    <source>
        <dbReference type="EMBL" id="KAK3758066.1"/>
    </source>
</evidence>
<dbReference type="EMBL" id="JAWDGP010005301">
    <property type="protein sequence ID" value="KAK3758059.1"/>
    <property type="molecule type" value="Genomic_DNA"/>
</dbReference>
<reference evidence="3" key="1">
    <citation type="journal article" date="2023" name="G3 (Bethesda)">
        <title>A reference genome for the long-term kleptoplast-retaining sea slug Elysia crispata morphotype clarki.</title>
        <authorList>
            <person name="Eastman K.E."/>
            <person name="Pendleton A.L."/>
            <person name="Shaikh M.A."/>
            <person name="Suttiyut T."/>
            <person name="Ogas R."/>
            <person name="Tomko P."/>
            <person name="Gavelis G."/>
            <person name="Widhalm J.R."/>
            <person name="Wisecaver J.H."/>
        </authorList>
    </citation>
    <scope>NUCLEOTIDE SEQUENCE</scope>
    <source>
        <strain evidence="3">ECLA1</strain>
    </source>
</reference>
<name>A0AAE0YWZ2_9GAST</name>
<keyword evidence="4" id="KW-1185">Reference proteome</keyword>
<comment type="caution">
    <text evidence="3">The sequence shown here is derived from an EMBL/GenBank/DDBJ whole genome shotgun (WGS) entry which is preliminary data.</text>
</comment>
<organism evidence="3 4">
    <name type="scientific">Elysia crispata</name>
    <name type="common">lettuce slug</name>
    <dbReference type="NCBI Taxonomy" id="231223"/>
    <lineage>
        <taxon>Eukaryota</taxon>
        <taxon>Metazoa</taxon>
        <taxon>Spiralia</taxon>
        <taxon>Lophotrochozoa</taxon>
        <taxon>Mollusca</taxon>
        <taxon>Gastropoda</taxon>
        <taxon>Heterobranchia</taxon>
        <taxon>Euthyneura</taxon>
        <taxon>Panpulmonata</taxon>
        <taxon>Sacoglossa</taxon>
        <taxon>Placobranchoidea</taxon>
        <taxon>Plakobranchidae</taxon>
        <taxon>Elysia</taxon>
    </lineage>
</organism>
<dbReference type="FunFam" id="3.10.20.370:FF:000001">
    <property type="entry name" value="Retrovirus-related Pol polyprotein from transposon 17.6-like protein"/>
    <property type="match status" value="1"/>
</dbReference>
<proteinExistence type="predicted"/>
<evidence type="ECO:0000313" key="4">
    <source>
        <dbReference type="Proteomes" id="UP001283361"/>
    </source>
</evidence>
<dbReference type="PANTHER" id="PTHR37984:SF8">
    <property type="entry name" value="CCHC-TYPE DOMAIN-CONTAINING PROTEIN"/>
    <property type="match status" value="1"/>
</dbReference>
<accession>A0AAE0YWZ2</accession>
<dbReference type="AlphaFoldDB" id="A0AAE0YWZ2"/>
<dbReference type="InterPro" id="IPR041577">
    <property type="entry name" value="RT_RNaseH_2"/>
</dbReference>
<protein>
    <recommendedName>
        <fullName evidence="1">Reverse transcriptase/retrotransposon-derived protein RNase H-like domain-containing protein</fullName>
    </recommendedName>
</protein>
<dbReference type="PANTHER" id="PTHR37984">
    <property type="entry name" value="PROTEIN CBG26694"/>
    <property type="match status" value="1"/>
</dbReference>